<comment type="subcellular location">
    <subcellularLocation>
        <location evidence="6">Cytoplasm</location>
    </subcellularLocation>
    <subcellularLocation>
        <location evidence="6">Preautophagosomal structure membrane</location>
        <topology evidence="6">Peripheral membrane protein</topology>
    </subcellularLocation>
</comment>
<comment type="similarity">
    <text evidence="1 6">Belongs to the ATG17 family.</text>
</comment>
<comment type="function">
    <text evidence="6">Autophagy-specific protein that functions in response to autophagy-inducing signals as a scaffold to recruit other ATG proteins to organize preautophagosomal structure (PAS) formation. Modulates the timing and magnitude of the autophagy response, such as the size of the sequestering vesicles. Plays particularly a role in pexophagy and nucleophagy.</text>
</comment>
<dbReference type="Proteomes" id="UP000886523">
    <property type="component" value="Unassembled WGS sequence"/>
</dbReference>
<accession>A0A9P6B8V3</accession>
<dbReference type="GO" id="GO:0060090">
    <property type="term" value="F:molecular adaptor activity"/>
    <property type="evidence" value="ECO:0007669"/>
    <property type="project" value="TreeGrafter"/>
</dbReference>
<evidence type="ECO:0000313" key="11">
    <source>
        <dbReference type="Proteomes" id="UP000886523"/>
    </source>
</evidence>
<feature type="region of interest" description="Disordered" evidence="7">
    <location>
        <begin position="1"/>
        <end position="30"/>
    </location>
</feature>
<dbReference type="Pfam" id="PF04108">
    <property type="entry name" value="ATG17_like"/>
    <property type="match status" value="1"/>
</dbReference>
<name>A0A9P6B8V3_9AGAM</name>
<gene>
    <name evidence="10" type="ORF">BS47DRAFT_1387953</name>
</gene>
<feature type="region of interest" description="Disordered" evidence="7">
    <location>
        <begin position="264"/>
        <end position="308"/>
    </location>
</feature>
<organism evidence="10 11">
    <name type="scientific">Hydnum rufescens UP504</name>
    <dbReference type="NCBI Taxonomy" id="1448309"/>
    <lineage>
        <taxon>Eukaryota</taxon>
        <taxon>Fungi</taxon>
        <taxon>Dikarya</taxon>
        <taxon>Basidiomycota</taxon>
        <taxon>Agaricomycotina</taxon>
        <taxon>Agaricomycetes</taxon>
        <taxon>Cantharellales</taxon>
        <taxon>Hydnaceae</taxon>
        <taxon>Hydnum</taxon>
    </lineage>
</organism>
<reference evidence="10" key="1">
    <citation type="journal article" date="2020" name="Nat. Commun.">
        <title>Large-scale genome sequencing of mycorrhizal fungi provides insights into the early evolution of symbiotic traits.</title>
        <authorList>
            <person name="Miyauchi S."/>
            <person name="Kiss E."/>
            <person name="Kuo A."/>
            <person name="Drula E."/>
            <person name="Kohler A."/>
            <person name="Sanchez-Garcia M."/>
            <person name="Morin E."/>
            <person name="Andreopoulos B."/>
            <person name="Barry K.W."/>
            <person name="Bonito G."/>
            <person name="Buee M."/>
            <person name="Carver A."/>
            <person name="Chen C."/>
            <person name="Cichocki N."/>
            <person name="Clum A."/>
            <person name="Culley D."/>
            <person name="Crous P.W."/>
            <person name="Fauchery L."/>
            <person name="Girlanda M."/>
            <person name="Hayes R.D."/>
            <person name="Keri Z."/>
            <person name="LaButti K."/>
            <person name="Lipzen A."/>
            <person name="Lombard V."/>
            <person name="Magnuson J."/>
            <person name="Maillard F."/>
            <person name="Murat C."/>
            <person name="Nolan M."/>
            <person name="Ohm R.A."/>
            <person name="Pangilinan J."/>
            <person name="Pereira M.F."/>
            <person name="Perotto S."/>
            <person name="Peter M."/>
            <person name="Pfister S."/>
            <person name="Riley R."/>
            <person name="Sitrit Y."/>
            <person name="Stielow J.B."/>
            <person name="Szollosi G."/>
            <person name="Zifcakova L."/>
            <person name="Stursova M."/>
            <person name="Spatafora J.W."/>
            <person name="Tedersoo L."/>
            <person name="Vaario L.M."/>
            <person name="Yamada A."/>
            <person name="Yan M."/>
            <person name="Wang P."/>
            <person name="Xu J."/>
            <person name="Bruns T."/>
            <person name="Baldrian P."/>
            <person name="Vilgalys R."/>
            <person name="Dunand C."/>
            <person name="Henrissat B."/>
            <person name="Grigoriev I.V."/>
            <person name="Hibbett D."/>
            <person name="Nagy L.G."/>
            <person name="Martin F.M."/>
        </authorList>
    </citation>
    <scope>NUCLEOTIDE SEQUENCE</scope>
    <source>
        <strain evidence="10">UP504</strain>
    </source>
</reference>
<dbReference type="GO" id="GO:0034727">
    <property type="term" value="P:piecemeal microautophagy of the nucleus"/>
    <property type="evidence" value="ECO:0007669"/>
    <property type="project" value="TreeGrafter"/>
</dbReference>
<dbReference type="GO" id="GO:0034045">
    <property type="term" value="C:phagophore assembly site membrane"/>
    <property type="evidence" value="ECO:0007669"/>
    <property type="project" value="UniProtKB-SubCell"/>
</dbReference>
<evidence type="ECO:0000256" key="2">
    <source>
        <dbReference type="ARBA" id="ARBA00013806"/>
    </source>
</evidence>
<evidence type="ECO:0000256" key="5">
    <source>
        <dbReference type="ARBA" id="ARBA00023136"/>
    </source>
</evidence>
<feature type="transmembrane region" description="Helical" evidence="8">
    <location>
        <begin position="37"/>
        <end position="59"/>
    </location>
</feature>
<evidence type="ECO:0000259" key="9">
    <source>
        <dbReference type="Pfam" id="PF04108"/>
    </source>
</evidence>
<dbReference type="EMBL" id="MU128916">
    <property type="protein sequence ID" value="KAF9519680.1"/>
    <property type="molecule type" value="Genomic_DNA"/>
</dbReference>
<evidence type="ECO:0000313" key="10">
    <source>
        <dbReference type="EMBL" id="KAF9519680.1"/>
    </source>
</evidence>
<dbReference type="GO" id="GO:0000045">
    <property type="term" value="P:autophagosome assembly"/>
    <property type="evidence" value="ECO:0007669"/>
    <property type="project" value="TreeGrafter"/>
</dbReference>
<dbReference type="InterPro" id="IPR007240">
    <property type="entry name" value="Atg17"/>
</dbReference>
<evidence type="ECO:0000256" key="8">
    <source>
        <dbReference type="SAM" id="Phobius"/>
    </source>
</evidence>
<dbReference type="PANTHER" id="PTHR28005:SF1">
    <property type="entry name" value="AUTOPHAGY-RELATED PROTEIN 17"/>
    <property type="match status" value="1"/>
</dbReference>
<feature type="compositionally biased region" description="Basic and acidic residues" evidence="7">
    <location>
        <begin position="8"/>
        <end position="18"/>
    </location>
</feature>
<keyword evidence="11" id="KW-1185">Reference proteome</keyword>
<dbReference type="AlphaFoldDB" id="A0A9P6B8V3"/>
<keyword evidence="5 8" id="KW-0472">Membrane</keyword>
<comment type="caution">
    <text evidence="10">The sequence shown here is derived from an EMBL/GenBank/DDBJ whole genome shotgun (WGS) entry which is preliminary data.</text>
</comment>
<dbReference type="GO" id="GO:0030295">
    <property type="term" value="F:protein kinase activator activity"/>
    <property type="evidence" value="ECO:0007669"/>
    <property type="project" value="TreeGrafter"/>
</dbReference>
<evidence type="ECO:0000256" key="1">
    <source>
        <dbReference type="ARBA" id="ARBA00006259"/>
    </source>
</evidence>
<keyword evidence="3 6" id="KW-0963">Cytoplasm</keyword>
<dbReference type="PANTHER" id="PTHR28005">
    <property type="entry name" value="AUTOPHAGY-RELATED PROTEIN 17"/>
    <property type="match status" value="1"/>
</dbReference>
<feature type="compositionally biased region" description="Low complexity" evidence="7">
    <location>
        <begin position="270"/>
        <end position="286"/>
    </location>
</feature>
<feature type="domain" description="Autophagy protein ATG17-like" evidence="9">
    <location>
        <begin position="170"/>
        <end position="559"/>
    </location>
</feature>
<evidence type="ECO:0000256" key="3">
    <source>
        <dbReference type="ARBA" id="ARBA00022490"/>
    </source>
</evidence>
<proteinExistence type="inferred from homology"/>
<protein>
    <recommendedName>
        <fullName evidence="2 6">Autophagy-related protein 17</fullName>
    </recommendedName>
</protein>
<dbReference type="OrthoDB" id="1937984at2759"/>
<evidence type="ECO:0000256" key="7">
    <source>
        <dbReference type="SAM" id="MobiDB-lite"/>
    </source>
</evidence>
<dbReference type="GO" id="GO:0000422">
    <property type="term" value="P:autophagy of mitochondrion"/>
    <property type="evidence" value="ECO:0007669"/>
    <property type="project" value="TreeGrafter"/>
</dbReference>
<keyword evidence="4 6" id="KW-0072">Autophagy</keyword>
<dbReference type="GO" id="GO:1990316">
    <property type="term" value="C:Atg1/ULK1 kinase complex"/>
    <property type="evidence" value="ECO:0007669"/>
    <property type="project" value="TreeGrafter"/>
</dbReference>
<evidence type="ECO:0000256" key="4">
    <source>
        <dbReference type="ARBA" id="ARBA00023006"/>
    </source>
</evidence>
<keyword evidence="8" id="KW-0812">Transmembrane</keyword>
<evidence type="ECO:0000256" key="6">
    <source>
        <dbReference type="RuleBase" id="RU368080"/>
    </source>
</evidence>
<sequence length="599" mass="66086">MMTRQRAARKDASKDLPSPRKGKTALRREVSPPLARTSLPTVVYALLVGVVFFLAWRVYFAKIQSIPNRATSRIQSLRGDSEASIEARIRDLAEQLGVHPKELALAIKPLISRAKATVINNVENGQSDTLVDVIAESPQPERRIRRLDRMVEEGKPESLVSHFLYSKKALAHGQALCAHASGLSATSANTLVDVLALDAKTKWLLDGILDQLALATAVAKSLSSQRTKLLEEARAGSLSQGWDALRAERNQSLDAILESLGSQPVPPGLHQISSGSSLFGSQHSLSEPVQKHPEGETTANGPHDSKAKWKTLRDFVDEKGIEEALERMDEDRNVLDDVLASTAMHPAALNKQVADIRNSLPSVVVPPRPLNQLLLDQEDTASEMASRLENLTAIMTKCHALSGTKSSVNLFLRDTNELPTIIAELEASVRAIEQTNEQIASYRDASQVSFETLHDSVAQLEALESTMDAMLELNCGMQRDATTIHETLEGHHQSLQELEETYHSYQLAYDHLIIEMDRRSRYRQTVQALIDGWSAQLNSLRDEEMAARERFIAGHGGFLPDDLCPYVPDLPTKWVIECDGVDGTAKKNLGFREGELSTE</sequence>
<dbReference type="InterPro" id="IPR045326">
    <property type="entry name" value="ATG17-like_dom"/>
</dbReference>
<keyword evidence="8" id="KW-1133">Transmembrane helix</keyword>